<feature type="non-terminal residue" evidence="2">
    <location>
        <position position="63"/>
    </location>
</feature>
<comment type="caution">
    <text evidence="2">The sequence shown here is derived from an EMBL/GenBank/DDBJ whole genome shotgun (WGS) entry which is preliminary data.</text>
</comment>
<dbReference type="EMBL" id="CAJOBR010065914">
    <property type="protein sequence ID" value="CAF5083870.1"/>
    <property type="molecule type" value="Genomic_DNA"/>
</dbReference>
<dbReference type="GO" id="GO:0005524">
    <property type="term" value="F:ATP binding"/>
    <property type="evidence" value="ECO:0007669"/>
    <property type="project" value="InterPro"/>
</dbReference>
<evidence type="ECO:0000313" key="2">
    <source>
        <dbReference type="EMBL" id="CAF5083870.1"/>
    </source>
</evidence>
<dbReference type="PANTHER" id="PTHR46240:SF1">
    <property type="entry name" value="SERINE_THREONINE-PROTEIN KINASE ULK4"/>
    <property type="match status" value="1"/>
</dbReference>
<name>A0A822DYU9_9BILA</name>
<sequence>VLRGGEYSVSSDLWSLGCILYEMFAGRQLYDERNTNKLTQKILNDRFVLPMARGSAKPSIEFS</sequence>
<dbReference type="GO" id="GO:0004672">
    <property type="term" value="F:protein kinase activity"/>
    <property type="evidence" value="ECO:0007669"/>
    <property type="project" value="InterPro"/>
</dbReference>
<dbReference type="Pfam" id="PF00069">
    <property type="entry name" value="Pkinase"/>
    <property type="match status" value="1"/>
</dbReference>
<feature type="non-terminal residue" evidence="2">
    <location>
        <position position="1"/>
    </location>
</feature>
<evidence type="ECO:0000313" key="4">
    <source>
        <dbReference type="Proteomes" id="UP000663848"/>
    </source>
</evidence>
<dbReference type="SUPFAM" id="SSF56112">
    <property type="entry name" value="Protein kinase-like (PK-like)"/>
    <property type="match status" value="1"/>
</dbReference>
<protein>
    <recommendedName>
        <fullName evidence="1">Protein kinase domain-containing protein</fullName>
    </recommendedName>
</protein>
<gene>
    <name evidence="2" type="ORF">QYT958_LOCUS44040</name>
    <name evidence="3" type="ORF">QYT958_LOCUS46990</name>
</gene>
<dbReference type="AlphaFoldDB" id="A0A822DYU9"/>
<dbReference type="InterPro" id="IPR000719">
    <property type="entry name" value="Prot_kinase_dom"/>
</dbReference>
<proteinExistence type="predicted"/>
<dbReference type="Gene3D" id="1.10.510.10">
    <property type="entry name" value="Transferase(Phosphotransferase) domain 1"/>
    <property type="match status" value="1"/>
</dbReference>
<evidence type="ECO:0000313" key="3">
    <source>
        <dbReference type="EMBL" id="CAF5132933.1"/>
    </source>
</evidence>
<dbReference type="PANTHER" id="PTHR46240">
    <property type="entry name" value="SER/THR PROTEIN KINASE ULK4"/>
    <property type="match status" value="1"/>
</dbReference>
<reference evidence="2" key="1">
    <citation type="submission" date="2021-02" db="EMBL/GenBank/DDBJ databases">
        <authorList>
            <person name="Nowell W R."/>
        </authorList>
    </citation>
    <scope>NUCLEOTIDE SEQUENCE</scope>
</reference>
<organism evidence="2 4">
    <name type="scientific">Rotaria socialis</name>
    <dbReference type="NCBI Taxonomy" id="392032"/>
    <lineage>
        <taxon>Eukaryota</taxon>
        <taxon>Metazoa</taxon>
        <taxon>Spiralia</taxon>
        <taxon>Gnathifera</taxon>
        <taxon>Rotifera</taxon>
        <taxon>Eurotatoria</taxon>
        <taxon>Bdelloidea</taxon>
        <taxon>Philodinida</taxon>
        <taxon>Philodinidae</taxon>
        <taxon>Rotaria</taxon>
    </lineage>
</organism>
<evidence type="ECO:0000259" key="1">
    <source>
        <dbReference type="PROSITE" id="PS50011"/>
    </source>
</evidence>
<dbReference type="Proteomes" id="UP000663848">
    <property type="component" value="Unassembled WGS sequence"/>
</dbReference>
<dbReference type="InterPro" id="IPR045906">
    <property type="entry name" value="ULK4"/>
</dbReference>
<feature type="domain" description="Protein kinase" evidence="1">
    <location>
        <begin position="1"/>
        <end position="63"/>
    </location>
</feature>
<dbReference type="EMBL" id="CAJOBR010086078">
    <property type="protein sequence ID" value="CAF5132933.1"/>
    <property type="molecule type" value="Genomic_DNA"/>
</dbReference>
<dbReference type="InterPro" id="IPR011009">
    <property type="entry name" value="Kinase-like_dom_sf"/>
</dbReference>
<accession>A0A822DYU9</accession>
<dbReference type="PROSITE" id="PS50011">
    <property type="entry name" value="PROTEIN_KINASE_DOM"/>
    <property type="match status" value="1"/>
</dbReference>